<comment type="caution">
    <text evidence="6">The sequence shown here is derived from an EMBL/GenBank/DDBJ whole genome shotgun (WGS) entry which is preliminary data.</text>
</comment>
<keyword evidence="1" id="KW-0732">Signal</keyword>
<dbReference type="Pfam" id="PF01436">
    <property type="entry name" value="NHL"/>
    <property type="match status" value="1"/>
</dbReference>
<evidence type="ECO:0000313" key="6">
    <source>
        <dbReference type="EMBL" id="CAF4085451.1"/>
    </source>
</evidence>
<name>A0A819TXI0_9BILA</name>
<reference evidence="6" key="1">
    <citation type="submission" date="2021-02" db="EMBL/GenBank/DDBJ databases">
        <authorList>
            <person name="Nowell W R."/>
        </authorList>
    </citation>
    <scope>NUCLEOTIDE SEQUENCE</scope>
</reference>
<sequence length="435" mass="50040">MADNEHHQKLIEQMDEIENDRNLFLEKFIQQKQNLEEHSLIKQIDQWENDSIIKIKQTAEECRQNFIKSIKKSFRQIDYKLIRLTEQLKQIPNKKIFNENYVNQLKQKLTQLIEELNEPRNISIEETSTLFINKINLIDRSNTKWKEFGINIAEGNKLNQLQSPSSIFIDDDKTIYIVDSQNGHIIKWKSDENYVETVAGADGIGKEINPLIYPINMIINKENDCFIIDDFQNKRIMQYSRQNNETGQIIMSNINCYGLAIDKYGFIYVSDYEKHEVRKFKIGDQNGKIIAGGNGKGTHLNQLNCPTFMFVDDDCSLYISDCANHRIIKWLKDAKQGVIVAGGNGEGSSFKQLSGPKGIIVDEFNQIYVADYGNNRVMCWVEGATKGSIVVGGNGCGEELNQLFYPMGLSFDQQRNLYVVDSGNNRIVKFEVDLN</sequence>
<dbReference type="CDD" id="cd05819">
    <property type="entry name" value="NHL"/>
    <property type="match status" value="1"/>
</dbReference>
<dbReference type="Gene3D" id="2.120.10.30">
    <property type="entry name" value="TolB, C-terminal domain"/>
    <property type="match status" value="2"/>
</dbReference>
<keyword evidence="2" id="KW-0677">Repeat</keyword>
<dbReference type="SUPFAM" id="SSF101898">
    <property type="entry name" value="NHL repeat"/>
    <property type="match status" value="1"/>
</dbReference>
<evidence type="ECO:0000256" key="4">
    <source>
        <dbReference type="PROSITE-ProRule" id="PRU00504"/>
    </source>
</evidence>
<evidence type="ECO:0000313" key="7">
    <source>
        <dbReference type="Proteomes" id="UP000663881"/>
    </source>
</evidence>
<dbReference type="InterPro" id="IPR011042">
    <property type="entry name" value="6-blade_b-propeller_TolB-like"/>
</dbReference>
<gene>
    <name evidence="6" type="ORF">OKA104_LOCUS34825</name>
    <name evidence="5" type="ORF">VCS650_LOCUS32503</name>
</gene>
<dbReference type="PROSITE" id="PS51125">
    <property type="entry name" value="NHL"/>
    <property type="match status" value="1"/>
</dbReference>
<evidence type="ECO:0008006" key="8">
    <source>
        <dbReference type="Google" id="ProtNLM"/>
    </source>
</evidence>
<protein>
    <recommendedName>
        <fullName evidence="8">NHL repeat containing protein</fullName>
    </recommendedName>
</protein>
<keyword evidence="3" id="KW-0325">Glycoprotein</keyword>
<dbReference type="EMBL" id="CAJOAY010004852">
    <property type="protein sequence ID" value="CAF4085451.1"/>
    <property type="molecule type" value="Genomic_DNA"/>
</dbReference>
<evidence type="ECO:0000256" key="1">
    <source>
        <dbReference type="ARBA" id="ARBA00022729"/>
    </source>
</evidence>
<dbReference type="PANTHER" id="PTHR10680:SF28">
    <property type="entry name" value="SMP-30_GLUCONOLACTONASE_LRE-LIKE REGION DOMAIN-CONTAINING PROTEIN"/>
    <property type="match status" value="1"/>
</dbReference>
<dbReference type="GO" id="GO:0005576">
    <property type="term" value="C:extracellular region"/>
    <property type="evidence" value="ECO:0007669"/>
    <property type="project" value="TreeGrafter"/>
</dbReference>
<organism evidence="6 7">
    <name type="scientific">Adineta steineri</name>
    <dbReference type="NCBI Taxonomy" id="433720"/>
    <lineage>
        <taxon>Eukaryota</taxon>
        <taxon>Metazoa</taxon>
        <taxon>Spiralia</taxon>
        <taxon>Gnathifera</taxon>
        <taxon>Rotifera</taxon>
        <taxon>Eurotatoria</taxon>
        <taxon>Bdelloidea</taxon>
        <taxon>Adinetida</taxon>
        <taxon>Adinetidae</taxon>
        <taxon>Adineta</taxon>
    </lineage>
</organism>
<dbReference type="EMBL" id="CAJNON010000592">
    <property type="protein sequence ID" value="CAF1327676.1"/>
    <property type="molecule type" value="Genomic_DNA"/>
</dbReference>
<evidence type="ECO:0000256" key="3">
    <source>
        <dbReference type="ARBA" id="ARBA00023180"/>
    </source>
</evidence>
<dbReference type="PANTHER" id="PTHR10680">
    <property type="entry name" value="PEPTIDYL-GLYCINE ALPHA-AMIDATING MONOOXYGENASE"/>
    <property type="match status" value="1"/>
</dbReference>
<dbReference type="OrthoDB" id="9981692at2759"/>
<feature type="repeat" description="NHL" evidence="4">
    <location>
        <begin position="396"/>
        <end position="433"/>
    </location>
</feature>
<accession>A0A819TXI0</accession>
<dbReference type="InterPro" id="IPR001258">
    <property type="entry name" value="NHL_repeat"/>
</dbReference>
<proteinExistence type="predicted"/>
<dbReference type="AlphaFoldDB" id="A0A819TXI0"/>
<evidence type="ECO:0000313" key="5">
    <source>
        <dbReference type="EMBL" id="CAF1327676.1"/>
    </source>
</evidence>
<dbReference type="Proteomes" id="UP000663891">
    <property type="component" value="Unassembled WGS sequence"/>
</dbReference>
<dbReference type="Proteomes" id="UP000663881">
    <property type="component" value="Unassembled WGS sequence"/>
</dbReference>
<evidence type="ECO:0000256" key="2">
    <source>
        <dbReference type="ARBA" id="ARBA00022737"/>
    </source>
</evidence>